<protein>
    <submittedName>
        <fullName evidence="2">Uncharacterized protein</fullName>
    </submittedName>
</protein>
<keyword evidence="3" id="KW-1185">Reference proteome</keyword>
<accession>E9HN16</accession>
<dbReference type="AlphaFoldDB" id="E9HN16"/>
<dbReference type="InParanoid" id="E9HN16"/>
<dbReference type="Proteomes" id="UP000000305">
    <property type="component" value="Unassembled WGS sequence"/>
</dbReference>
<feature type="compositionally biased region" description="Basic and acidic residues" evidence="1">
    <location>
        <begin position="275"/>
        <end position="299"/>
    </location>
</feature>
<feature type="region of interest" description="Disordered" evidence="1">
    <location>
        <begin position="136"/>
        <end position="214"/>
    </location>
</feature>
<reference evidence="2 3" key="1">
    <citation type="journal article" date="2011" name="Science">
        <title>The ecoresponsive genome of Daphnia pulex.</title>
        <authorList>
            <person name="Colbourne J.K."/>
            <person name="Pfrender M.E."/>
            <person name="Gilbert D."/>
            <person name="Thomas W.K."/>
            <person name="Tucker A."/>
            <person name="Oakley T.H."/>
            <person name="Tokishita S."/>
            <person name="Aerts A."/>
            <person name="Arnold G.J."/>
            <person name="Basu M.K."/>
            <person name="Bauer D.J."/>
            <person name="Caceres C.E."/>
            <person name="Carmel L."/>
            <person name="Casola C."/>
            <person name="Choi J.H."/>
            <person name="Detter J.C."/>
            <person name="Dong Q."/>
            <person name="Dusheyko S."/>
            <person name="Eads B.D."/>
            <person name="Frohlich T."/>
            <person name="Geiler-Samerotte K.A."/>
            <person name="Gerlach D."/>
            <person name="Hatcher P."/>
            <person name="Jogdeo S."/>
            <person name="Krijgsveld J."/>
            <person name="Kriventseva E.V."/>
            <person name="Kultz D."/>
            <person name="Laforsch C."/>
            <person name="Lindquist E."/>
            <person name="Lopez J."/>
            <person name="Manak J.R."/>
            <person name="Muller J."/>
            <person name="Pangilinan J."/>
            <person name="Patwardhan R.P."/>
            <person name="Pitluck S."/>
            <person name="Pritham E.J."/>
            <person name="Rechtsteiner A."/>
            <person name="Rho M."/>
            <person name="Rogozin I.B."/>
            <person name="Sakarya O."/>
            <person name="Salamov A."/>
            <person name="Schaack S."/>
            <person name="Shapiro H."/>
            <person name="Shiga Y."/>
            <person name="Skalitzky C."/>
            <person name="Smith Z."/>
            <person name="Souvorov A."/>
            <person name="Sung W."/>
            <person name="Tang Z."/>
            <person name="Tsuchiya D."/>
            <person name="Tu H."/>
            <person name="Vos H."/>
            <person name="Wang M."/>
            <person name="Wolf Y.I."/>
            <person name="Yamagata H."/>
            <person name="Yamada T."/>
            <person name="Ye Y."/>
            <person name="Shaw J.R."/>
            <person name="Andrews J."/>
            <person name="Crease T.J."/>
            <person name="Tang H."/>
            <person name="Lucas S.M."/>
            <person name="Robertson H.M."/>
            <person name="Bork P."/>
            <person name="Koonin E.V."/>
            <person name="Zdobnov E.M."/>
            <person name="Grigoriev I.V."/>
            <person name="Lynch M."/>
            <person name="Boore J.L."/>
        </authorList>
    </citation>
    <scope>NUCLEOTIDE SEQUENCE [LARGE SCALE GENOMIC DNA]</scope>
</reference>
<dbReference type="KEGG" id="dpx:DAPPUDRAFT_262462"/>
<feature type="compositionally biased region" description="Basic and acidic residues" evidence="1">
    <location>
        <begin position="186"/>
        <end position="204"/>
    </location>
</feature>
<gene>
    <name evidence="2" type="ORF">DAPPUDRAFT_262462</name>
</gene>
<feature type="compositionally biased region" description="Basic and acidic residues" evidence="1">
    <location>
        <begin position="239"/>
        <end position="248"/>
    </location>
</feature>
<dbReference type="EMBL" id="GL732692">
    <property type="protein sequence ID" value="EFX66871.1"/>
    <property type="molecule type" value="Genomic_DNA"/>
</dbReference>
<dbReference type="HOGENOM" id="CLU_906922_0_0_1"/>
<sequence length="307" mass="35030">MADGSCLEEKSFEVWRSPPCPWRDRIRFVEEIDPDEVTTREINTTGGSRMERRWNHDNCKEIFAPCGVILSCRMVVNFHFRTFIIIFNEREYVTAAINNHQEKAYKYNGHVLVLELREALVDPGFVNRPVDGVTGHCSDRPVVTGQSTTDSPSRSRSVGGERLSQLSSWSSRRKKTGPDLCSIAEPIKREKMRSEIRERARGEGENEDPSSPCTYECESTNTTCYLHYSRHDNVKPHMIDKQEEEPAPKKKKRPSLADVPRQRAARAANFLSDETVDKNPKSDSEKSKLEMSRAAEKLKNGCLPKRG</sequence>
<evidence type="ECO:0000313" key="3">
    <source>
        <dbReference type="Proteomes" id="UP000000305"/>
    </source>
</evidence>
<name>E9HN16_DAPPU</name>
<evidence type="ECO:0000256" key="1">
    <source>
        <dbReference type="SAM" id="MobiDB-lite"/>
    </source>
</evidence>
<proteinExistence type="predicted"/>
<feature type="compositionally biased region" description="Polar residues" evidence="1">
    <location>
        <begin position="144"/>
        <end position="156"/>
    </location>
</feature>
<organism evidence="2 3">
    <name type="scientific">Daphnia pulex</name>
    <name type="common">Water flea</name>
    <dbReference type="NCBI Taxonomy" id="6669"/>
    <lineage>
        <taxon>Eukaryota</taxon>
        <taxon>Metazoa</taxon>
        <taxon>Ecdysozoa</taxon>
        <taxon>Arthropoda</taxon>
        <taxon>Crustacea</taxon>
        <taxon>Branchiopoda</taxon>
        <taxon>Diplostraca</taxon>
        <taxon>Cladocera</taxon>
        <taxon>Anomopoda</taxon>
        <taxon>Daphniidae</taxon>
        <taxon>Daphnia</taxon>
    </lineage>
</organism>
<evidence type="ECO:0000313" key="2">
    <source>
        <dbReference type="EMBL" id="EFX66871.1"/>
    </source>
</evidence>
<feature type="region of interest" description="Disordered" evidence="1">
    <location>
        <begin position="239"/>
        <end position="307"/>
    </location>
</feature>